<dbReference type="GO" id="GO:0009847">
    <property type="term" value="P:spore germination"/>
    <property type="evidence" value="ECO:0007669"/>
    <property type="project" value="InterPro"/>
</dbReference>
<evidence type="ECO:0000256" key="5">
    <source>
        <dbReference type="ARBA" id="ARBA00023136"/>
    </source>
</evidence>
<dbReference type="OrthoDB" id="2433998at2"/>
<evidence type="ECO:0000259" key="9">
    <source>
        <dbReference type="Pfam" id="PF25198"/>
    </source>
</evidence>
<evidence type="ECO:0000256" key="2">
    <source>
        <dbReference type="ARBA" id="ARBA00007886"/>
    </source>
</evidence>
<feature type="domain" description="Spore germination protein N-terminal" evidence="9">
    <location>
        <begin position="22"/>
        <end position="191"/>
    </location>
</feature>
<proteinExistence type="inferred from homology"/>
<dbReference type="Proteomes" id="UP000309676">
    <property type="component" value="Unassembled WGS sequence"/>
</dbReference>
<gene>
    <name evidence="10" type="ORF">FE782_28530</name>
</gene>
<evidence type="ECO:0000313" key="11">
    <source>
        <dbReference type="Proteomes" id="UP000309676"/>
    </source>
</evidence>
<keyword evidence="7" id="KW-0449">Lipoprotein</keyword>
<name>A0A5R9G5N0_9BACL</name>
<protein>
    <submittedName>
        <fullName evidence="10">Ger(X)C family spore germination protein</fullName>
    </submittedName>
</protein>
<dbReference type="Pfam" id="PF05504">
    <property type="entry name" value="Spore_GerAC"/>
    <property type="match status" value="1"/>
</dbReference>
<accession>A0A5R9G5N0</accession>
<reference evidence="10 11" key="1">
    <citation type="submission" date="2019-05" db="EMBL/GenBank/DDBJ databases">
        <authorList>
            <person name="Narsing Rao M.P."/>
            <person name="Li W.J."/>
        </authorList>
    </citation>
    <scope>NUCLEOTIDE SEQUENCE [LARGE SCALE GENOMIC DNA]</scope>
    <source>
        <strain evidence="10 11">SYSU_K30003</strain>
    </source>
</reference>
<organism evidence="10 11">
    <name type="scientific">Paenibacillus antri</name>
    <dbReference type="NCBI Taxonomy" id="2582848"/>
    <lineage>
        <taxon>Bacteria</taxon>
        <taxon>Bacillati</taxon>
        <taxon>Bacillota</taxon>
        <taxon>Bacilli</taxon>
        <taxon>Bacillales</taxon>
        <taxon>Paenibacillaceae</taxon>
        <taxon>Paenibacillus</taxon>
    </lineage>
</organism>
<dbReference type="Gene3D" id="3.30.300.210">
    <property type="entry name" value="Nutrient germinant receptor protein C, domain 3"/>
    <property type="match status" value="1"/>
</dbReference>
<dbReference type="InterPro" id="IPR057336">
    <property type="entry name" value="GerAC_N"/>
</dbReference>
<dbReference type="AlphaFoldDB" id="A0A5R9G5N0"/>
<comment type="subcellular location">
    <subcellularLocation>
        <location evidence="1">Membrane</location>
        <topology evidence="1">Lipid-anchor</topology>
    </subcellularLocation>
</comment>
<dbReference type="Pfam" id="PF25198">
    <property type="entry name" value="Spore_GerAC_N"/>
    <property type="match status" value="1"/>
</dbReference>
<keyword evidence="11" id="KW-1185">Reference proteome</keyword>
<dbReference type="PANTHER" id="PTHR35789:SF1">
    <property type="entry name" value="SPORE GERMINATION PROTEIN B3"/>
    <property type="match status" value="1"/>
</dbReference>
<feature type="domain" description="Spore germination GerAC-like C-terminal" evidence="8">
    <location>
        <begin position="200"/>
        <end position="358"/>
    </location>
</feature>
<evidence type="ECO:0000256" key="3">
    <source>
        <dbReference type="ARBA" id="ARBA00022544"/>
    </source>
</evidence>
<dbReference type="RefSeq" id="WP_138197756.1">
    <property type="nucleotide sequence ID" value="NZ_VCIW01000028.1"/>
</dbReference>
<evidence type="ECO:0000256" key="1">
    <source>
        <dbReference type="ARBA" id="ARBA00004635"/>
    </source>
</evidence>
<dbReference type="GO" id="GO:0016020">
    <property type="term" value="C:membrane"/>
    <property type="evidence" value="ECO:0007669"/>
    <property type="project" value="UniProtKB-SubCell"/>
</dbReference>
<dbReference type="PANTHER" id="PTHR35789">
    <property type="entry name" value="SPORE GERMINATION PROTEIN B3"/>
    <property type="match status" value="1"/>
</dbReference>
<evidence type="ECO:0000256" key="7">
    <source>
        <dbReference type="ARBA" id="ARBA00023288"/>
    </source>
</evidence>
<comment type="similarity">
    <text evidence="2">Belongs to the GerABKC lipoprotein family.</text>
</comment>
<dbReference type="InterPro" id="IPR008844">
    <property type="entry name" value="Spore_GerAC-like"/>
</dbReference>
<dbReference type="InterPro" id="IPR038501">
    <property type="entry name" value="Spore_GerAC_C_sf"/>
</dbReference>
<evidence type="ECO:0000256" key="4">
    <source>
        <dbReference type="ARBA" id="ARBA00022729"/>
    </source>
</evidence>
<keyword evidence="6" id="KW-0564">Palmitate</keyword>
<keyword evidence="3" id="KW-0309">Germination</keyword>
<dbReference type="InterPro" id="IPR046953">
    <property type="entry name" value="Spore_GerAC-like_C"/>
</dbReference>
<keyword evidence="4" id="KW-0732">Signal</keyword>
<sequence length="361" mass="41334">MRKLVVILLSFTLLLLPGCGFKDIDKRFFVVAIGVDKGMEKKYKVTFKLAIPSPQIKPGQGDFQLVSREANNISEAIELMKSDVDKEFDMGHAKIAVLGKELASEEITEAVDWFIRSHDIQRIEYAALGEPSAEEILALGPKSERLAANSLILSFGREGTESSFIVTEYLYDFYDRLLETGKDPFLPIIKIRGDTYEINRVALFDKEKLKMILNAEQTRIFNQLVSKHSRFGIRVDEEDVHFSLSVQKYDYSYKISTPSNEKPSINMVVTIKGQVAESDRMLFGRNWEELEESAERAVQKSYLNLLEKIKKNNVDPVGFGLKYIATRRNGLKDWEQWQKIYPDAQFNIRVNVILENTGEIK</sequence>
<dbReference type="NCBIfam" id="TIGR02887">
    <property type="entry name" value="spore_ger_x_C"/>
    <property type="match status" value="1"/>
</dbReference>
<evidence type="ECO:0000259" key="8">
    <source>
        <dbReference type="Pfam" id="PF05504"/>
    </source>
</evidence>
<evidence type="ECO:0000313" key="10">
    <source>
        <dbReference type="EMBL" id="TLS48808.1"/>
    </source>
</evidence>
<dbReference type="EMBL" id="VCIW01000028">
    <property type="protein sequence ID" value="TLS48808.1"/>
    <property type="molecule type" value="Genomic_DNA"/>
</dbReference>
<comment type="caution">
    <text evidence="10">The sequence shown here is derived from an EMBL/GenBank/DDBJ whole genome shotgun (WGS) entry which is preliminary data.</text>
</comment>
<evidence type="ECO:0000256" key="6">
    <source>
        <dbReference type="ARBA" id="ARBA00023139"/>
    </source>
</evidence>
<keyword evidence="5" id="KW-0472">Membrane</keyword>